<evidence type="ECO:0000256" key="6">
    <source>
        <dbReference type="ARBA" id="ARBA00026106"/>
    </source>
</evidence>
<dbReference type="InterPro" id="IPR015421">
    <property type="entry name" value="PyrdxlP-dep_Trfase_major"/>
</dbReference>
<protein>
    <recommendedName>
        <fullName evidence="6">alanine transaminase</fullName>
        <ecNumber evidence="6">2.6.1.2</ecNumber>
    </recommendedName>
</protein>
<organism evidence="9 10">
    <name type="scientific">Streptomyces eurocidicus</name>
    <name type="common">Streptoverticillium eurocidicus</name>
    <dbReference type="NCBI Taxonomy" id="66423"/>
    <lineage>
        <taxon>Bacteria</taxon>
        <taxon>Bacillati</taxon>
        <taxon>Actinomycetota</taxon>
        <taxon>Actinomycetes</taxon>
        <taxon>Kitasatosporales</taxon>
        <taxon>Streptomycetaceae</taxon>
        <taxon>Streptomyces</taxon>
    </lineage>
</organism>
<evidence type="ECO:0000259" key="8">
    <source>
        <dbReference type="Pfam" id="PF00155"/>
    </source>
</evidence>
<dbReference type="Pfam" id="PF00155">
    <property type="entry name" value="Aminotran_1_2"/>
    <property type="match status" value="1"/>
</dbReference>
<dbReference type="RefSeq" id="WP_102921885.1">
    <property type="nucleotide sequence ID" value="NZ_JACHJF010000003.1"/>
</dbReference>
<dbReference type="InterPro" id="IPR051926">
    <property type="entry name" value="Ala_Aminotransferase"/>
</dbReference>
<evidence type="ECO:0000256" key="5">
    <source>
        <dbReference type="ARBA" id="ARBA00022898"/>
    </source>
</evidence>
<dbReference type="InterPro" id="IPR015424">
    <property type="entry name" value="PyrdxlP-dep_Trfase"/>
</dbReference>
<dbReference type="Gene3D" id="3.40.640.10">
    <property type="entry name" value="Type I PLP-dependent aspartate aminotransferase-like (Major domain)"/>
    <property type="match status" value="1"/>
</dbReference>
<dbReference type="Proteomes" id="UP000528608">
    <property type="component" value="Unassembled WGS sequence"/>
</dbReference>
<dbReference type="InterPro" id="IPR004839">
    <property type="entry name" value="Aminotransferase_I/II_large"/>
</dbReference>
<dbReference type="AlphaFoldDB" id="A0A7W8B8A3"/>
<comment type="similarity">
    <text evidence="2">Belongs to the class-I pyridoxal-phosphate-dependent aminotransferase family.</text>
</comment>
<evidence type="ECO:0000313" key="9">
    <source>
        <dbReference type="EMBL" id="MBB5118092.1"/>
    </source>
</evidence>
<keyword evidence="3 9" id="KW-0032">Aminotransferase</keyword>
<gene>
    <name evidence="9" type="ORF">FHS36_001513</name>
</gene>
<accession>A0A7W8B8A3</accession>
<feature type="region of interest" description="Disordered" evidence="7">
    <location>
        <begin position="13"/>
        <end position="38"/>
    </location>
</feature>
<keyword evidence="5" id="KW-0663">Pyridoxal phosphate</keyword>
<dbReference type="OrthoDB" id="9763453at2"/>
<dbReference type="GO" id="GO:0004021">
    <property type="term" value="F:L-alanine:2-oxoglutarate aminotransferase activity"/>
    <property type="evidence" value="ECO:0007669"/>
    <property type="project" value="UniProtKB-EC"/>
</dbReference>
<evidence type="ECO:0000256" key="4">
    <source>
        <dbReference type="ARBA" id="ARBA00022679"/>
    </source>
</evidence>
<name>A0A7W8B8A3_STREU</name>
<evidence type="ECO:0000256" key="2">
    <source>
        <dbReference type="ARBA" id="ARBA00007441"/>
    </source>
</evidence>
<dbReference type="PANTHER" id="PTHR43488">
    <property type="entry name" value="GLUTAMATE-PYRUVATE AMINOTRANSFERASE ALAA"/>
    <property type="match status" value="1"/>
</dbReference>
<dbReference type="GO" id="GO:0030170">
    <property type="term" value="F:pyridoxal phosphate binding"/>
    <property type="evidence" value="ECO:0007669"/>
    <property type="project" value="InterPro"/>
</dbReference>
<keyword evidence="4 9" id="KW-0808">Transferase</keyword>
<reference evidence="9 10" key="1">
    <citation type="submission" date="2020-08" db="EMBL/GenBank/DDBJ databases">
        <title>Genomic Encyclopedia of Type Strains, Phase III (KMG-III): the genomes of soil and plant-associated and newly described type strains.</title>
        <authorList>
            <person name="Whitman W."/>
        </authorList>
    </citation>
    <scope>NUCLEOTIDE SEQUENCE [LARGE SCALE GENOMIC DNA]</scope>
    <source>
        <strain evidence="9 10">CECT 3259</strain>
    </source>
</reference>
<proteinExistence type="inferred from homology"/>
<dbReference type="CDD" id="cd00609">
    <property type="entry name" value="AAT_like"/>
    <property type="match status" value="1"/>
</dbReference>
<evidence type="ECO:0000256" key="7">
    <source>
        <dbReference type="SAM" id="MobiDB-lite"/>
    </source>
</evidence>
<dbReference type="EMBL" id="JACHJF010000003">
    <property type="protein sequence ID" value="MBB5118092.1"/>
    <property type="molecule type" value="Genomic_DNA"/>
</dbReference>
<dbReference type="Gene3D" id="3.90.1150.10">
    <property type="entry name" value="Aspartate Aminotransferase, domain 1"/>
    <property type="match status" value="1"/>
</dbReference>
<evidence type="ECO:0000313" key="10">
    <source>
        <dbReference type="Proteomes" id="UP000528608"/>
    </source>
</evidence>
<dbReference type="PANTHER" id="PTHR43488:SF2">
    <property type="entry name" value="GLUTAMATE-PYRUVATE AMINOTRANSFERASE ALAA"/>
    <property type="match status" value="1"/>
</dbReference>
<comment type="cofactor">
    <cofactor evidence="1">
        <name>pyridoxal 5'-phosphate</name>
        <dbReference type="ChEBI" id="CHEBI:597326"/>
    </cofactor>
</comment>
<sequence length="440" mass="47525">MSTHSANRLVTVVPDVAPDPVPAPAAPPGGHRPGPLRRLGQSAKLADVCYDIRGPVLQEAMRLERAGRRILKLNTGNPAAFGFEAPPEIVRDIQEALASAHGYGDAQGLPAARRAVVQHYETRGVGGLDIEDVYLGNGVSELIQMSMQALLDDGDEVLVPAPDYPLWTASVSLSGGRPVHYRCDEGADWFPDLADIEAKVTDRTKAIVLINPNNPTGAVYDEELLRGIVAVAARHQLVLCADEIYDKILYDGATHVPLASLAPDLLCLTFNGLSKAYRVCGYRAGWMAVSGPKAHAQEYLEGLTILANMRLCPNMPAQHAIATALGGRQSIEDLVLPGGRLLAQRDAAWQALGDIPGVSCVKPKGALYAFPRLDRSVHRIDDDRRFVLDLLRQEQILVVQGTGFNLPTPDHFRLVTLPGAEELTDAVARIGSFLATYRQN</sequence>
<feature type="domain" description="Aminotransferase class I/classII large" evidence="8">
    <location>
        <begin position="70"/>
        <end position="430"/>
    </location>
</feature>
<comment type="caution">
    <text evidence="9">The sequence shown here is derived from an EMBL/GenBank/DDBJ whole genome shotgun (WGS) entry which is preliminary data.</text>
</comment>
<evidence type="ECO:0000256" key="3">
    <source>
        <dbReference type="ARBA" id="ARBA00022576"/>
    </source>
</evidence>
<dbReference type="SUPFAM" id="SSF53383">
    <property type="entry name" value="PLP-dependent transferases"/>
    <property type="match status" value="1"/>
</dbReference>
<evidence type="ECO:0000256" key="1">
    <source>
        <dbReference type="ARBA" id="ARBA00001933"/>
    </source>
</evidence>
<dbReference type="InterPro" id="IPR015422">
    <property type="entry name" value="PyrdxlP-dep_Trfase_small"/>
</dbReference>
<feature type="compositionally biased region" description="Pro residues" evidence="7">
    <location>
        <begin position="17"/>
        <end position="27"/>
    </location>
</feature>
<dbReference type="EC" id="2.6.1.2" evidence="6"/>